<organism evidence="2 3">
    <name type="scientific">Xenopus laevis</name>
    <name type="common">African clawed frog</name>
    <dbReference type="NCBI Taxonomy" id="8355"/>
    <lineage>
        <taxon>Eukaryota</taxon>
        <taxon>Metazoa</taxon>
        <taxon>Chordata</taxon>
        <taxon>Craniata</taxon>
        <taxon>Vertebrata</taxon>
        <taxon>Euteleostomi</taxon>
        <taxon>Amphibia</taxon>
        <taxon>Batrachia</taxon>
        <taxon>Anura</taxon>
        <taxon>Pipoidea</taxon>
        <taxon>Pipidae</taxon>
        <taxon>Xenopodinae</taxon>
        <taxon>Xenopus</taxon>
        <taxon>Xenopus</taxon>
    </lineage>
</organism>
<protein>
    <submittedName>
        <fullName evidence="2">Uncharacterized protein</fullName>
    </submittedName>
</protein>
<evidence type="ECO:0000313" key="2">
    <source>
        <dbReference type="EMBL" id="OCT75932.1"/>
    </source>
</evidence>
<name>A0A974HFC3_XENLA</name>
<feature type="region of interest" description="Disordered" evidence="1">
    <location>
        <begin position="29"/>
        <end position="70"/>
    </location>
</feature>
<dbReference type="EMBL" id="CM004476">
    <property type="protein sequence ID" value="OCT75932.1"/>
    <property type="molecule type" value="Genomic_DNA"/>
</dbReference>
<accession>A0A974HFC3</accession>
<reference evidence="3" key="1">
    <citation type="journal article" date="2016" name="Nature">
        <title>Genome evolution in the allotetraploid frog Xenopus laevis.</title>
        <authorList>
            <person name="Session A.M."/>
            <person name="Uno Y."/>
            <person name="Kwon T."/>
            <person name="Chapman J.A."/>
            <person name="Toyoda A."/>
            <person name="Takahashi S."/>
            <person name="Fukui A."/>
            <person name="Hikosaka A."/>
            <person name="Suzuki A."/>
            <person name="Kondo M."/>
            <person name="van Heeringen S.J."/>
            <person name="Quigley I."/>
            <person name="Heinz S."/>
            <person name="Ogino H."/>
            <person name="Ochi H."/>
            <person name="Hellsten U."/>
            <person name="Lyons J.B."/>
            <person name="Simakov O."/>
            <person name="Putnam N."/>
            <person name="Stites J."/>
            <person name="Kuroki Y."/>
            <person name="Tanaka T."/>
            <person name="Michiue T."/>
            <person name="Watanabe M."/>
            <person name="Bogdanovic O."/>
            <person name="Lister R."/>
            <person name="Georgiou G."/>
            <person name="Paranjpe S.S."/>
            <person name="van Kruijsbergen I."/>
            <person name="Shu S."/>
            <person name="Carlson J."/>
            <person name="Kinoshita T."/>
            <person name="Ohta Y."/>
            <person name="Mawaribuchi S."/>
            <person name="Jenkins J."/>
            <person name="Grimwood J."/>
            <person name="Schmutz J."/>
            <person name="Mitros T."/>
            <person name="Mozaffari S.V."/>
            <person name="Suzuki Y."/>
            <person name="Haramoto Y."/>
            <person name="Yamamoto T.S."/>
            <person name="Takagi C."/>
            <person name="Heald R."/>
            <person name="Miller K."/>
            <person name="Haudenschild C."/>
            <person name="Kitzman J."/>
            <person name="Nakayama T."/>
            <person name="Izutsu Y."/>
            <person name="Robert J."/>
            <person name="Fortriede J."/>
            <person name="Burns K."/>
            <person name="Lotay V."/>
            <person name="Karimi K."/>
            <person name="Yasuoka Y."/>
            <person name="Dichmann D.S."/>
            <person name="Flajnik M.F."/>
            <person name="Houston D.W."/>
            <person name="Shendure J."/>
            <person name="DuPasquier L."/>
            <person name="Vize P.D."/>
            <person name="Zorn A.M."/>
            <person name="Ito M."/>
            <person name="Marcotte E.M."/>
            <person name="Wallingford J.B."/>
            <person name="Ito Y."/>
            <person name="Asashima M."/>
            <person name="Ueno N."/>
            <person name="Matsuda Y."/>
            <person name="Veenstra G.J."/>
            <person name="Fujiyama A."/>
            <person name="Harland R.M."/>
            <person name="Taira M."/>
            <person name="Rokhsar D.S."/>
        </authorList>
    </citation>
    <scope>NUCLEOTIDE SEQUENCE [LARGE SCALE GENOMIC DNA]</scope>
    <source>
        <strain evidence="3">J</strain>
    </source>
</reference>
<gene>
    <name evidence="2" type="ORF">XELAEV_18031118mg</name>
</gene>
<evidence type="ECO:0000313" key="3">
    <source>
        <dbReference type="Proteomes" id="UP000694892"/>
    </source>
</evidence>
<evidence type="ECO:0000256" key="1">
    <source>
        <dbReference type="SAM" id="MobiDB-lite"/>
    </source>
</evidence>
<dbReference type="Proteomes" id="UP000694892">
    <property type="component" value="Chromosome 6L"/>
</dbReference>
<sequence>MERFCVKDERSWTPEILNVDTRTAQKIDNGNIGRARPSYPAPSHPLHTCTTTGTRTHKSTLPARGDKGHD</sequence>
<dbReference type="AlphaFoldDB" id="A0A974HFC3"/>
<proteinExistence type="predicted"/>